<dbReference type="SUPFAM" id="SSF54523">
    <property type="entry name" value="Pili subunits"/>
    <property type="match status" value="1"/>
</dbReference>
<dbReference type="Gene3D" id="3.30.700.10">
    <property type="entry name" value="Glycoprotein, Type 4 Pilin"/>
    <property type="match status" value="1"/>
</dbReference>
<dbReference type="Proteomes" id="UP000182190">
    <property type="component" value="Unassembled WGS sequence"/>
</dbReference>
<keyword evidence="1" id="KW-0472">Membrane</keyword>
<dbReference type="OrthoDB" id="469188at2"/>
<keyword evidence="3" id="KW-1185">Reference proteome</keyword>
<dbReference type="RefSeq" id="WP_083623028.1">
    <property type="nucleotide sequence ID" value="NZ_LR735023.1"/>
</dbReference>
<accession>A0A7Z9BEJ7</accession>
<gene>
    <name evidence="2" type="ORF">PL9631_1000016</name>
</gene>
<evidence type="ECO:0000313" key="3">
    <source>
        <dbReference type="Proteomes" id="UP000182190"/>
    </source>
</evidence>
<evidence type="ECO:0000313" key="2">
    <source>
        <dbReference type="EMBL" id="VXD10668.1"/>
    </source>
</evidence>
<evidence type="ECO:0000256" key="1">
    <source>
        <dbReference type="SAM" id="Phobius"/>
    </source>
</evidence>
<organism evidence="2 3">
    <name type="scientific">Planktothrix paucivesiculata PCC 9631</name>
    <dbReference type="NCBI Taxonomy" id="671071"/>
    <lineage>
        <taxon>Bacteria</taxon>
        <taxon>Bacillati</taxon>
        <taxon>Cyanobacteriota</taxon>
        <taxon>Cyanophyceae</taxon>
        <taxon>Oscillatoriophycideae</taxon>
        <taxon>Oscillatoriales</taxon>
        <taxon>Microcoleaceae</taxon>
        <taxon>Planktothrix</taxon>
    </lineage>
</organism>
<dbReference type="InterPro" id="IPR045584">
    <property type="entry name" value="Pilin-like"/>
</dbReference>
<keyword evidence="1" id="KW-0812">Transmembrane</keyword>
<sequence length="179" mass="19471">MKSSESGKSLTELLVVIVIIGILASIGLPMFLNYLKTSRLVATIHQVKAYTTQSRYDAISDSGIKTVCILEGKITSTTDGNCNNKSIKSLPSGVTLDIPNSTFSNKANSVSGKGNDFYKISFSGNTNGGQLGRLTFTTRTENEPITNRNTMCLFQTLKNVDNLGYETNIDIRKGKDCKK</sequence>
<dbReference type="AlphaFoldDB" id="A0A7Z9BEJ7"/>
<proteinExistence type="predicted"/>
<reference evidence="2" key="1">
    <citation type="submission" date="2019-10" db="EMBL/GenBank/DDBJ databases">
        <authorList>
            <consortium name="Genoscope - CEA"/>
            <person name="William W."/>
        </authorList>
    </citation>
    <scope>NUCLEOTIDE SEQUENCE [LARGE SCALE GENOMIC DNA]</scope>
    <source>
        <strain evidence="2">BBR_PRJEB10994</strain>
    </source>
</reference>
<dbReference type="NCBIfam" id="TIGR02532">
    <property type="entry name" value="IV_pilin_GFxxxE"/>
    <property type="match status" value="1"/>
</dbReference>
<comment type="caution">
    <text evidence="2">The sequence shown here is derived from an EMBL/GenBank/DDBJ whole genome shotgun (WGS) entry which is preliminary data.</text>
</comment>
<protein>
    <submittedName>
        <fullName evidence="2">Uncharacterized protein</fullName>
    </submittedName>
</protein>
<name>A0A7Z9BEJ7_9CYAN</name>
<keyword evidence="1" id="KW-1133">Transmembrane helix</keyword>
<feature type="transmembrane region" description="Helical" evidence="1">
    <location>
        <begin position="13"/>
        <end position="35"/>
    </location>
</feature>
<dbReference type="EMBL" id="CZCS02000003">
    <property type="protein sequence ID" value="VXD10668.1"/>
    <property type="molecule type" value="Genomic_DNA"/>
</dbReference>
<dbReference type="InterPro" id="IPR012902">
    <property type="entry name" value="N_methyl_site"/>
</dbReference>